<protein>
    <submittedName>
        <fullName evidence="1">Arginine utilization protein RocB</fullName>
    </submittedName>
</protein>
<dbReference type="STRING" id="349095.SAMN05660299_01840"/>
<evidence type="ECO:0000313" key="1">
    <source>
        <dbReference type="EMBL" id="SDM96597.1"/>
    </source>
</evidence>
<gene>
    <name evidence="1" type="ORF">SAMN05660299_01840</name>
</gene>
<dbReference type="Proteomes" id="UP000199309">
    <property type="component" value="Unassembled WGS sequence"/>
</dbReference>
<accession>A0A1G9XIQ6</accession>
<name>A0A1G9XIQ6_9FIRM</name>
<sequence>MDREKRVLELLHQMITIDSETATEKEQAMEVYLLHVLSEIKENVWCGSLPVSNDSLGRSIVYGFIEGRRADTLIFMNHHDVVGCEAYGKLAPYAFSPEILAEKLHHSEIDLETETDLDSNEWLFGRGACDMKGGIAAQLTVFEEYAAHPENMSLLFLSVPDEESYSAGMRSALPFLQQLQKERNLQYRLLVNCEPNHKEQNNLIAYTGSVGKVLPVVLVQGKAVHISKYAEGVNPLGILARLVSRTEGNWNLADQCEGESTPPPSWMYLRDEKKQYDFSLPWRASAYASFLTFKKTPEEVLGILKKETQASIKAALAQARVQYEVPVLSYEELLNKAKHIPGFFTFYNTLQYIETEKLKQGGNYPAVTIDLMAQILDFLEEREPVVVMGFAPPFYPAVDSRNMGDKSFRAVLQAVTNCLPVRFDPYFTGVSDCSYCGLESTLEGTACQDNMPLWGSAYQFDWQALSDIRIPFILLGPWGKDLHCRTERVHISSVSRILPDVLRQILTYLGKNY</sequence>
<dbReference type="Pfam" id="PF01546">
    <property type="entry name" value="Peptidase_M20"/>
    <property type="match status" value="1"/>
</dbReference>
<dbReference type="GO" id="GO:0016787">
    <property type="term" value="F:hydrolase activity"/>
    <property type="evidence" value="ECO:0007669"/>
    <property type="project" value="InterPro"/>
</dbReference>
<dbReference type="InterPro" id="IPR002933">
    <property type="entry name" value="Peptidase_M20"/>
</dbReference>
<dbReference type="InterPro" id="IPR050072">
    <property type="entry name" value="Peptidase_M20A"/>
</dbReference>
<dbReference type="SUPFAM" id="SSF53187">
    <property type="entry name" value="Zn-dependent exopeptidases"/>
    <property type="match status" value="1"/>
</dbReference>
<proteinExistence type="predicted"/>
<dbReference type="RefSeq" id="WP_245675125.1">
    <property type="nucleotide sequence ID" value="NZ_FNHQ01000018.1"/>
</dbReference>
<evidence type="ECO:0000313" key="2">
    <source>
        <dbReference type="Proteomes" id="UP000199309"/>
    </source>
</evidence>
<dbReference type="EMBL" id="FNHQ01000018">
    <property type="protein sequence ID" value="SDM96597.1"/>
    <property type="molecule type" value="Genomic_DNA"/>
</dbReference>
<dbReference type="PANTHER" id="PTHR43808">
    <property type="entry name" value="ACETYLORNITHINE DEACETYLASE"/>
    <property type="match status" value="1"/>
</dbReference>
<dbReference type="PANTHER" id="PTHR43808:SF27">
    <property type="entry name" value="PROTEIN ROCB"/>
    <property type="match status" value="1"/>
</dbReference>
<reference evidence="1 2" key="1">
    <citation type="submission" date="2016-10" db="EMBL/GenBank/DDBJ databases">
        <authorList>
            <person name="de Groot N.N."/>
        </authorList>
    </citation>
    <scope>NUCLEOTIDE SEQUENCE [LARGE SCALE GENOMIC DNA]</scope>
    <source>
        <strain evidence="1 2">DSM 16981</strain>
    </source>
</reference>
<organism evidence="1 2">
    <name type="scientific">Megasphaera paucivorans</name>
    <dbReference type="NCBI Taxonomy" id="349095"/>
    <lineage>
        <taxon>Bacteria</taxon>
        <taxon>Bacillati</taxon>
        <taxon>Bacillota</taxon>
        <taxon>Negativicutes</taxon>
        <taxon>Veillonellales</taxon>
        <taxon>Veillonellaceae</taxon>
        <taxon>Megasphaera</taxon>
    </lineage>
</organism>
<keyword evidence="2" id="KW-1185">Reference proteome</keyword>
<dbReference type="Gene3D" id="3.40.630.10">
    <property type="entry name" value="Zn peptidases"/>
    <property type="match status" value="1"/>
</dbReference>
<dbReference type="AlphaFoldDB" id="A0A1G9XIQ6"/>